<dbReference type="RefSeq" id="XP_009532328.1">
    <property type="nucleotide sequence ID" value="XM_009534033.1"/>
</dbReference>
<protein>
    <recommendedName>
        <fullName evidence="1">MULE transposase domain-containing protein</fullName>
    </recommendedName>
</protein>
<evidence type="ECO:0000313" key="2">
    <source>
        <dbReference type="EMBL" id="EGZ11995.1"/>
    </source>
</evidence>
<dbReference type="AlphaFoldDB" id="G4ZYE3"/>
<evidence type="ECO:0000259" key="1">
    <source>
        <dbReference type="Pfam" id="PF10551"/>
    </source>
</evidence>
<dbReference type="STRING" id="1094619.G4ZYE3"/>
<proteinExistence type="predicted"/>
<dbReference type="Pfam" id="PF10551">
    <property type="entry name" value="MULE"/>
    <property type="match status" value="1"/>
</dbReference>
<dbReference type="InterPro" id="IPR018289">
    <property type="entry name" value="MULE_transposase_dom"/>
</dbReference>
<gene>
    <name evidence="2" type="ORF">PHYSODRAFT_380775</name>
</gene>
<dbReference type="InParanoid" id="G4ZYE3"/>
<feature type="domain" description="MULE transposase" evidence="1">
    <location>
        <begin position="37"/>
        <end position="135"/>
    </location>
</feature>
<dbReference type="KEGG" id="psoj:PHYSODRAFT_380775"/>
<name>G4ZYE3_PHYSP</name>
<keyword evidence="3" id="KW-1185">Reference proteome</keyword>
<dbReference type="OMA" id="QLMERYI"/>
<evidence type="ECO:0000313" key="3">
    <source>
        <dbReference type="Proteomes" id="UP000002640"/>
    </source>
</evidence>
<feature type="non-terminal residue" evidence="2">
    <location>
        <position position="227"/>
    </location>
</feature>
<organism evidence="2 3">
    <name type="scientific">Phytophthora sojae (strain P6497)</name>
    <name type="common">Soybean stem and root rot agent</name>
    <name type="synonym">Phytophthora megasperma f. sp. glycines</name>
    <dbReference type="NCBI Taxonomy" id="1094619"/>
    <lineage>
        <taxon>Eukaryota</taxon>
        <taxon>Sar</taxon>
        <taxon>Stramenopiles</taxon>
        <taxon>Oomycota</taxon>
        <taxon>Peronosporomycetes</taxon>
        <taxon>Peronosporales</taxon>
        <taxon>Peronosporaceae</taxon>
        <taxon>Phytophthora</taxon>
    </lineage>
</organism>
<sequence>LLGTGSEADPFRIGLTSLQLMERYIVVQNDPDLTTLIHLDCTHGVVKQKYPVFVVGISDCAGGFLPIVYYCASQRRGVDISWCLAFLKRVVFSEIQVRFKPDFVMMDADKAQYNACAAELPETTVLMCWFHVTQNVHKYADENGLDGVSRPLLFRNLYDLHFAPDEDSYMQKRAFVIASWNGASLCVPDSNHIIKTWFLDPRFSKWQAYHTPTGYAATNNPLETYHY</sequence>
<dbReference type="Proteomes" id="UP000002640">
    <property type="component" value="Unassembled WGS sequence"/>
</dbReference>
<dbReference type="GeneID" id="20650735"/>
<dbReference type="EMBL" id="JH159157">
    <property type="protein sequence ID" value="EGZ11995.1"/>
    <property type="molecule type" value="Genomic_DNA"/>
</dbReference>
<feature type="non-terminal residue" evidence="2">
    <location>
        <position position="1"/>
    </location>
</feature>
<accession>G4ZYE3</accession>
<reference evidence="2 3" key="1">
    <citation type="journal article" date="2006" name="Science">
        <title>Phytophthora genome sequences uncover evolutionary origins and mechanisms of pathogenesis.</title>
        <authorList>
            <person name="Tyler B.M."/>
            <person name="Tripathy S."/>
            <person name="Zhang X."/>
            <person name="Dehal P."/>
            <person name="Jiang R.H."/>
            <person name="Aerts A."/>
            <person name="Arredondo F.D."/>
            <person name="Baxter L."/>
            <person name="Bensasson D."/>
            <person name="Beynon J.L."/>
            <person name="Chapman J."/>
            <person name="Damasceno C.M."/>
            <person name="Dorrance A.E."/>
            <person name="Dou D."/>
            <person name="Dickerman A.W."/>
            <person name="Dubchak I.L."/>
            <person name="Garbelotto M."/>
            <person name="Gijzen M."/>
            <person name="Gordon S.G."/>
            <person name="Govers F."/>
            <person name="Grunwald N.J."/>
            <person name="Huang W."/>
            <person name="Ivors K.L."/>
            <person name="Jones R.W."/>
            <person name="Kamoun S."/>
            <person name="Krampis K."/>
            <person name="Lamour K.H."/>
            <person name="Lee M.K."/>
            <person name="McDonald W.H."/>
            <person name="Medina M."/>
            <person name="Meijer H.J."/>
            <person name="Nordberg E.K."/>
            <person name="Maclean D.J."/>
            <person name="Ospina-Giraldo M.D."/>
            <person name="Morris P.F."/>
            <person name="Phuntumart V."/>
            <person name="Putnam N.H."/>
            <person name="Rash S."/>
            <person name="Rose J.K."/>
            <person name="Sakihama Y."/>
            <person name="Salamov A.A."/>
            <person name="Savidor A."/>
            <person name="Scheuring C.F."/>
            <person name="Smith B.M."/>
            <person name="Sobral B.W."/>
            <person name="Terry A."/>
            <person name="Torto-Alalibo T.A."/>
            <person name="Win J."/>
            <person name="Xu Z."/>
            <person name="Zhang H."/>
            <person name="Grigoriev I.V."/>
            <person name="Rokhsar D.S."/>
            <person name="Boore J.L."/>
        </authorList>
    </citation>
    <scope>NUCLEOTIDE SEQUENCE [LARGE SCALE GENOMIC DNA]</scope>
    <source>
        <strain evidence="2 3">P6497</strain>
    </source>
</reference>